<comment type="caution">
    <text evidence="2">The sequence shown here is derived from an EMBL/GenBank/DDBJ whole genome shotgun (WGS) entry which is preliminary data.</text>
</comment>
<dbReference type="VEuPathDB" id="FungiDB:RhiirFUN_010061"/>
<dbReference type="EMBL" id="LLXJ01002470">
    <property type="protein sequence ID" value="PKB98781.1"/>
    <property type="molecule type" value="Genomic_DNA"/>
</dbReference>
<evidence type="ECO:0000313" key="2">
    <source>
        <dbReference type="EMBL" id="PKB98781.1"/>
    </source>
</evidence>
<gene>
    <name evidence="2" type="ORF">RhiirA5_383674</name>
</gene>
<reference evidence="2 3" key="2">
    <citation type="submission" date="2017-09" db="EMBL/GenBank/DDBJ databases">
        <title>Extensive intraspecific genome diversity in a model arbuscular mycorrhizal fungus.</title>
        <authorList>
            <person name="Chen E.C."/>
            <person name="Morin E."/>
            <person name="Beaudet D."/>
            <person name="Noel J."/>
            <person name="Ndikumana S."/>
            <person name="Charron P."/>
            <person name="St-Onge C."/>
            <person name="Giorgi J."/>
            <person name="Grigoriev I.V."/>
            <person name="Roux C."/>
            <person name="Martin F.M."/>
            <person name="Corradi N."/>
        </authorList>
    </citation>
    <scope>NUCLEOTIDE SEQUENCE [LARGE SCALE GENOMIC DNA]</scope>
    <source>
        <strain evidence="2 3">A5</strain>
    </source>
</reference>
<dbReference type="Proteomes" id="UP000232722">
    <property type="component" value="Unassembled WGS sequence"/>
</dbReference>
<feature type="compositionally biased region" description="Basic residues" evidence="1">
    <location>
        <begin position="363"/>
        <end position="372"/>
    </location>
</feature>
<name>A0A2N0NW22_9GLOM</name>
<feature type="region of interest" description="Disordered" evidence="1">
    <location>
        <begin position="358"/>
        <end position="391"/>
    </location>
</feature>
<evidence type="ECO:0000256" key="1">
    <source>
        <dbReference type="SAM" id="MobiDB-lite"/>
    </source>
</evidence>
<dbReference type="VEuPathDB" id="FungiDB:FUN_016080"/>
<accession>A0A2N0NW22</accession>
<protein>
    <submittedName>
        <fullName evidence="2">Uncharacterized protein</fullName>
    </submittedName>
</protein>
<feature type="compositionally biased region" description="Basic and acidic residues" evidence="1">
    <location>
        <begin position="373"/>
        <end position="391"/>
    </location>
</feature>
<dbReference type="AlphaFoldDB" id="A0A2N0NW22"/>
<organism evidence="2 3">
    <name type="scientific">Rhizophagus irregularis</name>
    <dbReference type="NCBI Taxonomy" id="588596"/>
    <lineage>
        <taxon>Eukaryota</taxon>
        <taxon>Fungi</taxon>
        <taxon>Fungi incertae sedis</taxon>
        <taxon>Mucoromycota</taxon>
        <taxon>Glomeromycotina</taxon>
        <taxon>Glomeromycetes</taxon>
        <taxon>Glomerales</taxon>
        <taxon>Glomeraceae</taxon>
        <taxon>Rhizophagus</taxon>
    </lineage>
</organism>
<proteinExistence type="predicted"/>
<sequence length="391" mass="45889">MNSTTKEALDRFQNILERLLDILKTNEENIEYNKNFDAKIIKKKILAEFEHGCKGSSSHVVILEPTDNLNSDQAILEAANMYRADFNLQENGYLDIVANEAIFCQLMRCQAQFFQLRPLLRQWHTLKDFCSVLIVLFSSYGLLNLARKLDENNDTHILLKVWYLYYQWAGIWKVHRIGMRIGNHNLQQDALSAASPLFPSAGKSNYALAIAQHLSTLTKYPRLNEILQYVGAFRIPKNNDNKNEDQKPVCFGFDEALETFGVHFSERAIDSRSEVLWKLIEDLVIIFDMIDPLSHEIFKDLESLELYKEEYERLVACYKNGLERMQVIYKQDVIKIKFRNVQGRRALKIQRTIHKDYAEKKKTERKARRRQKHDKEVFHPEPQVDKQESKK</sequence>
<evidence type="ECO:0000313" key="3">
    <source>
        <dbReference type="Proteomes" id="UP000232722"/>
    </source>
</evidence>
<reference evidence="2 3" key="1">
    <citation type="submission" date="2016-04" db="EMBL/GenBank/DDBJ databases">
        <title>Genome analyses suggest a sexual origin of heterokaryosis in a supposedly ancient asexual fungus.</title>
        <authorList>
            <person name="Ropars J."/>
            <person name="Sedzielewska K."/>
            <person name="Noel J."/>
            <person name="Charron P."/>
            <person name="Farinelli L."/>
            <person name="Marton T."/>
            <person name="Kruger M."/>
            <person name="Pelin A."/>
            <person name="Brachmann A."/>
            <person name="Corradi N."/>
        </authorList>
    </citation>
    <scope>NUCLEOTIDE SEQUENCE [LARGE SCALE GENOMIC DNA]</scope>
    <source>
        <strain evidence="2 3">A5</strain>
    </source>
</reference>
<dbReference type="VEuPathDB" id="FungiDB:RhiirA1_403288"/>